<dbReference type="GO" id="GO:0005886">
    <property type="term" value="C:plasma membrane"/>
    <property type="evidence" value="ECO:0007669"/>
    <property type="project" value="UniProtKB-SubCell"/>
</dbReference>
<evidence type="ECO:0000256" key="7">
    <source>
        <dbReference type="ARBA" id="ARBA00023136"/>
    </source>
</evidence>
<keyword evidence="6 10" id="KW-0067">ATP-binding</keyword>
<gene>
    <name evidence="10" type="ORF">GCM10011360_00470</name>
</gene>
<evidence type="ECO:0000313" key="10">
    <source>
        <dbReference type="EMBL" id="GGE15560.1"/>
    </source>
</evidence>
<keyword evidence="5" id="KW-0547">Nucleotide-binding</keyword>
<dbReference type="AlphaFoldDB" id="A0A916ZW49"/>
<evidence type="ECO:0000256" key="3">
    <source>
        <dbReference type="ARBA" id="ARBA00022448"/>
    </source>
</evidence>
<dbReference type="InterPro" id="IPR017871">
    <property type="entry name" value="ABC_transporter-like_CS"/>
</dbReference>
<dbReference type="PANTHER" id="PTHR43297:SF2">
    <property type="entry name" value="DIPEPTIDE TRANSPORT ATP-BINDING PROTEIN DPPD"/>
    <property type="match status" value="1"/>
</dbReference>
<accession>A0A916ZW49</accession>
<comment type="caution">
    <text evidence="10">The sequence shown here is derived from an EMBL/GenBank/DDBJ whole genome shotgun (WGS) entry which is preliminary data.</text>
</comment>
<protein>
    <submittedName>
        <fullName evidence="10">Dipeptide/oligopeptide/nickel ABC transporter ATP-binding protein</fullName>
    </submittedName>
</protein>
<dbReference type="PANTHER" id="PTHR43297">
    <property type="entry name" value="OLIGOPEPTIDE TRANSPORT ATP-BINDING PROTEIN APPD"/>
    <property type="match status" value="1"/>
</dbReference>
<evidence type="ECO:0000256" key="4">
    <source>
        <dbReference type="ARBA" id="ARBA00022475"/>
    </source>
</evidence>
<dbReference type="Proteomes" id="UP000612855">
    <property type="component" value="Unassembled WGS sequence"/>
</dbReference>
<dbReference type="GO" id="GO:0015833">
    <property type="term" value="P:peptide transport"/>
    <property type="evidence" value="ECO:0007669"/>
    <property type="project" value="InterPro"/>
</dbReference>
<comment type="similarity">
    <text evidence="2">Belongs to the ABC transporter superfamily.</text>
</comment>
<organism evidence="10 11">
    <name type="scientific">Primorskyibacter flagellatus</name>
    <dbReference type="NCBI Taxonomy" id="1387277"/>
    <lineage>
        <taxon>Bacteria</taxon>
        <taxon>Pseudomonadati</taxon>
        <taxon>Pseudomonadota</taxon>
        <taxon>Alphaproteobacteria</taxon>
        <taxon>Rhodobacterales</taxon>
        <taxon>Roseobacteraceae</taxon>
        <taxon>Primorskyibacter</taxon>
    </lineage>
</organism>
<proteinExistence type="inferred from homology"/>
<keyword evidence="3" id="KW-0813">Transport</keyword>
<dbReference type="GO" id="GO:0005524">
    <property type="term" value="F:ATP binding"/>
    <property type="evidence" value="ECO:0007669"/>
    <property type="project" value="UniProtKB-KW"/>
</dbReference>
<evidence type="ECO:0000256" key="2">
    <source>
        <dbReference type="ARBA" id="ARBA00005417"/>
    </source>
</evidence>
<evidence type="ECO:0000256" key="8">
    <source>
        <dbReference type="SAM" id="MobiDB-lite"/>
    </source>
</evidence>
<keyword evidence="7" id="KW-0472">Membrane</keyword>
<evidence type="ECO:0000256" key="5">
    <source>
        <dbReference type="ARBA" id="ARBA00022741"/>
    </source>
</evidence>
<reference evidence="11" key="1">
    <citation type="journal article" date="2019" name="Int. J. Syst. Evol. Microbiol.">
        <title>The Global Catalogue of Microorganisms (GCM) 10K type strain sequencing project: providing services to taxonomists for standard genome sequencing and annotation.</title>
        <authorList>
            <consortium name="The Broad Institute Genomics Platform"/>
            <consortium name="The Broad Institute Genome Sequencing Center for Infectious Disease"/>
            <person name="Wu L."/>
            <person name="Ma J."/>
        </authorList>
    </citation>
    <scope>NUCLEOTIDE SEQUENCE [LARGE SCALE GENOMIC DNA]</scope>
    <source>
        <strain evidence="11">CGMCC 1.12664</strain>
    </source>
</reference>
<evidence type="ECO:0000259" key="9">
    <source>
        <dbReference type="PROSITE" id="PS50893"/>
    </source>
</evidence>
<feature type="domain" description="ABC transporter" evidence="9">
    <location>
        <begin position="21"/>
        <end position="270"/>
    </location>
</feature>
<dbReference type="Pfam" id="PF08352">
    <property type="entry name" value="oligo_HPY"/>
    <property type="match status" value="1"/>
</dbReference>
<dbReference type="FunFam" id="3.40.50.300:FF:000016">
    <property type="entry name" value="Oligopeptide ABC transporter ATP-binding component"/>
    <property type="match status" value="1"/>
</dbReference>
<dbReference type="PROSITE" id="PS50893">
    <property type="entry name" value="ABC_TRANSPORTER_2"/>
    <property type="match status" value="1"/>
</dbReference>
<dbReference type="NCBIfam" id="TIGR01727">
    <property type="entry name" value="oligo_HPY"/>
    <property type="match status" value="1"/>
</dbReference>
<dbReference type="PROSITE" id="PS00211">
    <property type="entry name" value="ABC_TRANSPORTER_1"/>
    <property type="match status" value="1"/>
</dbReference>
<dbReference type="InterPro" id="IPR013563">
    <property type="entry name" value="Oligopep_ABC_C"/>
</dbReference>
<evidence type="ECO:0000256" key="6">
    <source>
        <dbReference type="ARBA" id="ARBA00022840"/>
    </source>
</evidence>
<comment type="subcellular location">
    <subcellularLocation>
        <location evidence="1">Cell inner membrane</location>
        <topology evidence="1">Peripheral membrane protein</topology>
    </subcellularLocation>
</comment>
<dbReference type="GO" id="GO:0016887">
    <property type="term" value="F:ATP hydrolysis activity"/>
    <property type="evidence" value="ECO:0007669"/>
    <property type="project" value="InterPro"/>
</dbReference>
<dbReference type="InterPro" id="IPR003439">
    <property type="entry name" value="ABC_transporter-like_ATP-bd"/>
</dbReference>
<evidence type="ECO:0000256" key="1">
    <source>
        <dbReference type="ARBA" id="ARBA00004417"/>
    </source>
</evidence>
<name>A0A916ZW49_9RHOB</name>
<dbReference type="GO" id="GO:0055085">
    <property type="term" value="P:transmembrane transport"/>
    <property type="evidence" value="ECO:0007669"/>
    <property type="project" value="UniProtKB-ARBA"/>
</dbReference>
<dbReference type="InterPro" id="IPR050388">
    <property type="entry name" value="ABC_Ni/Peptide_Import"/>
</dbReference>
<dbReference type="RefSeq" id="WP_188475632.1">
    <property type="nucleotide sequence ID" value="NZ_BMFJ01000001.1"/>
</dbReference>
<dbReference type="Pfam" id="PF00005">
    <property type="entry name" value="ABC_tran"/>
    <property type="match status" value="1"/>
</dbReference>
<sequence>MCALRSLPSPQTKSPAPAAGVEVTGLNISLPGPRGRSAIVRDLSLSCAPGEVLAIVGESGSGKSLTSLAISGLLPEGAHVTGSVRLGGRELTTLSERKWRDLRGREVAMIFQNPRGSLHPMLPVGRQLIEVLRLHRRTRRVEARAEAVKLLTRLGLPDPQNLMLRVPHQLSGGMCQRIALAMALAGRPRLLLADEPTTALDAAVQVEVLRLLAETVAEERIPMILVTHDLAVVEAVADKVLVLYAGEMREYGPVSSVLQRPRHPYTVALTASGPSAAHRRGRLPQIDGTPPAPWDRPPGCSFAPRCANASPICQTELAETGNAHRLRCHNPAEAAHV</sequence>
<dbReference type="CDD" id="cd03257">
    <property type="entry name" value="ABC_NikE_OppD_transporters"/>
    <property type="match status" value="1"/>
</dbReference>
<keyword evidence="11" id="KW-1185">Reference proteome</keyword>
<feature type="region of interest" description="Disordered" evidence="8">
    <location>
        <begin position="273"/>
        <end position="295"/>
    </location>
</feature>
<dbReference type="InterPro" id="IPR027417">
    <property type="entry name" value="P-loop_NTPase"/>
</dbReference>
<evidence type="ECO:0000313" key="11">
    <source>
        <dbReference type="Proteomes" id="UP000612855"/>
    </source>
</evidence>
<dbReference type="Gene3D" id="3.40.50.300">
    <property type="entry name" value="P-loop containing nucleotide triphosphate hydrolases"/>
    <property type="match status" value="1"/>
</dbReference>
<dbReference type="SMART" id="SM00382">
    <property type="entry name" value="AAA"/>
    <property type="match status" value="1"/>
</dbReference>
<keyword evidence="4" id="KW-1003">Cell membrane</keyword>
<dbReference type="EMBL" id="BMFJ01000001">
    <property type="protein sequence ID" value="GGE15560.1"/>
    <property type="molecule type" value="Genomic_DNA"/>
</dbReference>
<dbReference type="InterPro" id="IPR003593">
    <property type="entry name" value="AAA+_ATPase"/>
</dbReference>
<dbReference type="SUPFAM" id="SSF52540">
    <property type="entry name" value="P-loop containing nucleoside triphosphate hydrolases"/>
    <property type="match status" value="1"/>
</dbReference>